<comment type="caution">
    <text evidence="1">The sequence shown here is derived from an EMBL/GenBank/DDBJ whole genome shotgun (WGS) entry which is preliminary data.</text>
</comment>
<proteinExistence type="predicted"/>
<name>A0A6V8H4A5_TALPI</name>
<organism evidence="1 2">
    <name type="scientific">Talaromyces pinophilus</name>
    <name type="common">Penicillium pinophilum</name>
    <dbReference type="NCBI Taxonomy" id="128442"/>
    <lineage>
        <taxon>Eukaryota</taxon>
        <taxon>Fungi</taxon>
        <taxon>Dikarya</taxon>
        <taxon>Ascomycota</taxon>
        <taxon>Pezizomycotina</taxon>
        <taxon>Eurotiomycetes</taxon>
        <taxon>Eurotiomycetidae</taxon>
        <taxon>Eurotiales</taxon>
        <taxon>Trichocomaceae</taxon>
        <taxon>Talaromyces</taxon>
        <taxon>Talaromyces sect. Talaromyces</taxon>
    </lineage>
</organism>
<keyword evidence="2" id="KW-1185">Reference proteome</keyword>
<dbReference type="AlphaFoldDB" id="A0A6V8H4A5"/>
<accession>A0A6V8H4A5</accession>
<reference evidence="2" key="1">
    <citation type="journal article" date="2015" name="Genome Announc.">
        <title>Draft genome sequence of Talaromyces cellulolyticus strain Y-94, a source of lignocellulosic biomass-degrading enzymes.</title>
        <authorList>
            <person name="Fujii T."/>
            <person name="Koike H."/>
            <person name="Sawayama S."/>
            <person name="Yano S."/>
            <person name="Inoue H."/>
        </authorList>
    </citation>
    <scope>NUCLEOTIDE SEQUENCE [LARGE SCALE GENOMIC DNA]</scope>
    <source>
        <strain evidence="2">Y-94</strain>
    </source>
</reference>
<sequence>MYSCSNYPRGCRGRCNIQGGKCSDCTSLNLRRPRTMASPFAQNQGEFRRLAQMTTCAQPEAPDKSNQV</sequence>
<dbReference type="Proteomes" id="UP000053095">
    <property type="component" value="Unassembled WGS sequence"/>
</dbReference>
<dbReference type="EMBL" id="DF933811">
    <property type="protein sequence ID" value="GAM34975.1"/>
    <property type="molecule type" value="Genomic_DNA"/>
</dbReference>
<evidence type="ECO:0000313" key="1">
    <source>
        <dbReference type="EMBL" id="GAM34975.1"/>
    </source>
</evidence>
<evidence type="ECO:0000313" key="2">
    <source>
        <dbReference type="Proteomes" id="UP000053095"/>
    </source>
</evidence>
<protein>
    <submittedName>
        <fullName evidence="1">Uncharacterized protein</fullName>
    </submittedName>
</protein>
<gene>
    <name evidence="1" type="ORF">TCE0_015f02909</name>
</gene>